<evidence type="ECO:0000313" key="2">
    <source>
        <dbReference type="EMBL" id="OGG95039.1"/>
    </source>
</evidence>
<sequence length="204" mass="23393">MRFWIGFGLLLLGLPSLTWARDFHFCSNYSLQKLYLAYGYQKGSTWVSQGWFVIYPGRCVPMEAQIEQGKFYYFAYTEFKDHSFEGDQPLCVAAKPFTITTNPGQEDCEARGHYTRNFKAFDLDPSGETRLFLEPVTGPELKAVPYAEATPIQLKEWADKNDRAAQNELNRRKAEDKDKIIVKPKSEDILEEAPPEQDKGAFTP</sequence>
<gene>
    <name evidence="2" type="ORF">A2527_12460</name>
</gene>
<proteinExistence type="predicted"/>
<accession>A0A1F6GAD9</accession>
<protein>
    <recommendedName>
        <fullName evidence="4">DUF1036 domain-containing protein</fullName>
    </recommendedName>
</protein>
<comment type="caution">
    <text evidence="2">The sequence shown here is derived from an EMBL/GenBank/DDBJ whole genome shotgun (WGS) entry which is preliminary data.</text>
</comment>
<evidence type="ECO:0008006" key="4">
    <source>
        <dbReference type="Google" id="ProtNLM"/>
    </source>
</evidence>
<evidence type="ECO:0000313" key="3">
    <source>
        <dbReference type="Proteomes" id="UP000178449"/>
    </source>
</evidence>
<feature type="compositionally biased region" description="Basic and acidic residues" evidence="1">
    <location>
        <begin position="167"/>
        <end position="188"/>
    </location>
</feature>
<name>A0A1F6GAD9_9PROT</name>
<organism evidence="2 3">
    <name type="scientific">Candidatus Lambdaproteobacteria bacterium RIFOXYD2_FULL_50_16</name>
    <dbReference type="NCBI Taxonomy" id="1817772"/>
    <lineage>
        <taxon>Bacteria</taxon>
        <taxon>Pseudomonadati</taxon>
        <taxon>Pseudomonadota</taxon>
        <taxon>Candidatus Lambdaproteobacteria</taxon>
    </lineage>
</organism>
<dbReference type="Proteomes" id="UP000178449">
    <property type="component" value="Unassembled WGS sequence"/>
</dbReference>
<dbReference type="Pfam" id="PF06282">
    <property type="entry name" value="DUF1036"/>
    <property type="match status" value="1"/>
</dbReference>
<reference evidence="2 3" key="1">
    <citation type="journal article" date="2016" name="Nat. Commun.">
        <title>Thousands of microbial genomes shed light on interconnected biogeochemical processes in an aquifer system.</title>
        <authorList>
            <person name="Anantharaman K."/>
            <person name="Brown C.T."/>
            <person name="Hug L.A."/>
            <person name="Sharon I."/>
            <person name="Castelle C.J."/>
            <person name="Probst A.J."/>
            <person name="Thomas B.C."/>
            <person name="Singh A."/>
            <person name="Wilkins M.J."/>
            <person name="Karaoz U."/>
            <person name="Brodie E.L."/>
            <person name="Williams K.H."/>
            <person name="Hubbard S.S."/>
            <person name="Banfield J.F."/>
        </authorList>
    </citation>
    <scope>NUCLEOTIDE SEQUENCE [LARGE SCALE GENOMIC DNA]</scope>
</reference>
<dbReference type="STRING" id="1817772.A2527_12460"/>
<dbReference type="EMBL" id="MFNE01000028">
    <property type="protein sequence ID" value="OGG95039.1"/>
    <property type="molecule type" value="Genomic_DNA"/>
</dbReference>
<dbReference type="InterPro" id="IPR009380">
    <property type="entry name" value="DUF1036"/>
</dbReference>
<evidence type="ECO:0000256" key="1">
    <source>
        <dbReference type="SAM" id="MobiDB-lite"/>
    </source>
</evidence>
<feature type="region of interest" description="Disordered" evidence="1">
    <location>
        <begin position="167"/>
        <end position="204"/>
    </location>
</feature>
<dbReference type="AlphaFoldDB" id="A0A1F6GAD9"/>